<dbReference type="EC" id="2.3.2.31" evidence="2"/>
<evidence type="ECO:0000256" key="6">
    <source>
        <dbReference type="ARBA" id="ARBA00022771"/>
    </source>
</evidence>
<feature type="compositionally biased region" description="Acidic residues" evidence="9">
    <location>
        <begin position="494"/>
        <end position="532"/>
    </location>
</feature>
<dbReference type="SUPFAM" id="SSF48371">
    <property type="entry name" value="ARM repeat"/>
    <property type="match status" value="1"/>
</dbReference>
<dbReference type="PROSITE" id="PS51873">
    <property type="entry name" value="TRIAD"/>
    <property type="match status" value="1"/>
</dbReference>
<dbReference type="OrthoDB" id="1431934at2759"/>
<feature type="region of interest" description="Disordered" evidence="9">
    <location>
        <begin position="491"/>
        <end position="551"/>
    </location>
</feature>
<keyword evidence="6" id="KW-0863">Zinc-finger</keyword>
<dbReference type="InterPro" id="IPR013083">
    <property type="entry name" value="Znf_RING/FYVE/PHD"/>
</dbReference>
<keyword evidence="12" id="KW-1185">Reference proteome</keyword>
<dbReference type="InterPro" id="IPR031127">
    <property type="entry name" value="E3_UB_ligase_RBR"/>
</dbReference>
<name>A0A6A6UUR6_9PEZI</name>
<dbReference type="InterPro" id="IPR016024">
    <property type="entry name" value="ARM-type_fold"/>
</dbReference>
<organism evidence="11 12">
    <name type="scientific">Microthyrium microscopicum</name>
    <dbReference type="NCBI Taxonomy" id="703497"/>
    <lineage>
        <taxon>Eukaryota</taxon>
        <taxon>Fungi</taxon>
        <taxon>Dikarya</taxon>
        <taxon>Ascomycota</taxon>
        <taxon>Pezizomycotina</taxon>
        <taxon>Dothideomycetes</taxon>
        <taxon>Dothideomycetes incertae sedis</taxon>
        <taxon>Microthyriales</taxon>
        <taxon>Microthyriaceae</taxon>
        <taxon>Microthyrium</taxon>
    </lineage>
</organism>
<keyword evidence="7" id="KW-0833">Ubl conjugation pathway</keyword>
<dbReference type="PANTHER" id="PTHR11685">
    <property type="entry name" value="RBR FAMILY RING FINGER AND IBR DOMAIN-CONTAINING"/>
    <property type="match status" value="1"/>
</dbReference>
<dbReference type="Pfam" id="PF01485">
    <property type="entry name" value="IBR"/>
    <property type="match status" value="2"/>
</dbReference>
<evidence type="ECO:0000256" key="1">
    <source>
        <dbReference type="ARBA" id="ARBA00001798"/>
    </source>
</evidence>
<dbReference type="CDD" id="cd20335">
    <property type="entry name" value="BRcat_RBR"/>
    <property type="match status" value="1"/>
</dbReference>
<evidence type="ECO:0000313" key="12">
    <source>
        <dbReference type="Proteomes" id="UP000799302"/>
    </source>
</evidence>
<evidence type="ECO:0000256" key="3">
    <source>
        <dbReference type="ARBA" id="ARBA00022679"/>
    </source>
</evidence>
<dbReference type="InterPro" id="IPR044066">
    <property type="entry name" value="TRIAD_supradom"/>
</dbReference>
<evidence type="ECO:0000256" key="9">
    <source>
        <dbReference type="SAM" id="MobiDB-lite"/>
    </source>
</evidence>
<evidence type="ECO:0000256" key="2">
    <source>
        <dbReference type="ARBA" id="ARBA00012251"/>
    </source>
</evidence>
<dbReference type="CDD" id="cd20336">
    <property type="entry name" value="Rcat_RBR"/>
    <property type="match status" value="1"/>
</dbReference>
<dbReference type="GO" id="GO:0016567">
    <property type="term" value="P:protein ubiquitination"/>
    <property type="evidence" value="ECO:0007669"/>
    <property type="project" value="InterPro"/>
</dbReference>
<accession>A0A6A6UUR6</accession>
<dbReference type="Gene3D" id="3.30.40.10">
    <property type="entry name" value="Zinc/RING finger domain, C3HC4 (zinc finger)"/>
    <property type="match status" value="1"/>
</dbReference>
<dbReference type="Proteomes" id="UP000799302">
    <property type="component" value="Unassembled WGS sequence"/>
</dbReference>
<protein>
    <recommendedName>
        <fullName evidence="2">RBR-type E3 ubiquitin transferase</fullName>
        <ecNumber evidence="2">2.3.2.31</ecNumber>
    </recommendedName>
</protein>
<dbReference type="GO" id="GO:0061630">
    <property type="term" value="F:ubiquitin protein ligase activity"/>
    <property type="evidence" value="ECO:0007669"/>
    <property type="project" value="UniProtKB-EC"/>
</dbReference>
<dbReference type="InterPro" id="IPR002867">
    <property type="entry name" value="IBR_dom"/>
</dbReference>
<gene>
    <name evidence="11" type="ORF">BT63DRAFT_450503</name>
</gene>
<evidence type="ECO:0000256" key="8">
    <source>
        <dbReference type="ARBA" id="ARBA00022833"/>
    </source>
</evidence>
<evidence type="ECO:0000256" key="5">
    <source>
        <dbReference type="ARBA" id="ARBA00022737"/>
    </source>
</evidence>
<dbReference type="AlphaFoldDB" id="A0A6A6UUR6"/>
<evidence type="ECO:0000259" key="10">
    <source>
        <dbReference type="PROSITE" id="PS51873"/>
    </source>
</evidence>
<proteinExistence type="predicted"/>
<dbReference type="EMBL" id="MU004230">
    <property type="protein sequence ID" value="KAF2675516.1"/>
    <property type="molecule type" value="Genomic_DNA"/>
</dbReference>
<feature type="domain" description="RING-type" evidence="10">
    <location>
        <begin position="246"/>
        <end position="493"/>
    </location>
</feature>
<evidence type="ECO:0000313" key="11">
    <source>
        <dbReference type="EMBL" id="KAF2675516.1"/>
    </source>
</evidence>
<dbReference type="SUPFAM" id="SSF57850">
    <property type="entry name" value="RING/U-box"/>
    <property type="match status" value="2"/>
</dbReference>
<keyword evidence="5" id="KW-0677">Repeat</keyword>
<evidence type="ECO:0000256" key="7">
    <source>
        <dbReference type="ARBA" id="ARBA00022786"/>
    </source>
</evidence>
<sequence length="551" mass="63184">MESSILSGCEDVASKPQQLQYIPRIELLSAAFERFPWNKQGTVKLKESITTVPMDSSNSIQNSPSVRCHKCGQHPAEAITTAETVCCGRPICSLCWADYLDSQLCQKIWRTRYFDLATWMTCPLLFCVAPLIRDQMVAAGVFDEMDAATVQLTDIAYDSAVAIQKGLKVLKREIPELAALAAIDLDELTFPNCLRDIGADNFRSLRYAVLRGDSMDWDTANRVWIHWKGTSLPTFYTTDIYNPHGQARECPVCCETMSEVHFSDKTLLKTHVSDNVWHLARFPVPPDNDCEHSNDTCLSCYRTYLEGQLQLKGAPGCLRLSCPECNRVLEASEIRYLLPKDFMDRLDDLKMQRYLSKQHNFRWCLRPGCGSGAIYESADSSPLQVCYECNFQMCFFHQTAWHTDQTCEEFDTEMASNDPNFLDMASLRLIQQDTKKCPNEECQVRIHRVDGCNYMQCSQCGTEFCWMCFAKFYTTENEIGEEVFEIHQCPYDSDHEDDEEDDEEDDDDDDEEDHEDDDDEEHDEEDDEEDEGEKPLWAQSLTATNVEGMVW</sequence>
<evidence type="ECO:0000256" key="4">
    <source>
        <dbReference type="ARBA" id="ARBA00022723"/>
    </source>
</evidence>
<comment type="catalytic activity">
    <reaction evidence="1">
        <text>[E2 ubiquitin-conjugating enzyme]-S-ubiquitinyl-L-cysteine + [acceptor protein]-L-lysine = [E2 ubiquitin-conjugating enzyme]-L-cysteine + [acceptor protein]-N(6)-ubiquitinyl-L-lysine.</text>
        <dbReference type="EC" id="2.3.2.31"/>
    </reaction>
</comment>
<dbReference type="SMART" id="SM00647">
    <property type="entry name" value="IBR"/>
    <property type="match status" value="2"/>
</dbReference>
<keyword evidence="4" id="KW-0479">Metal-binding</keyword>
<keyword evidence="8" id="KW-0862">Zinc</keyword>
<dbReference type="GO" id="GO:0008270">
    <property type="term" value="F:zinc ion binding"/>
    <property type="evidence" value="ECO:0007669"/>
    <property type="project" value="UniProtKB-KW"/>
</dbReference>
<dbReference type="Gene3D" id="1.20.120.1750">
    <property type="match status" value="1"/>
</dbReference>
<reference evidence="11" key="1">
    <citation type="journal article" date="2020" name="Stud. Mycol.">
        <title>101 Dothideomycetes genomes: a test case for predicting lifestyles and emergence of pathogens.</title>
        <authorList>
            <person name="Haridas S."/>
            <person name="Albert R."/>
            <person name="Binder M."/>
            <person name="Bloem J."/>
            <person name="Labutti K."/>
            <person name="Salamov A."/>
            <person name="Andreopoulos B."/>
            <person name="Baker S."/>
            <person name="Barry K."/>
            <person name="Bills G."/>
            <person name="Bluhm B."/>
            <person name="Cannon C."/>
            <person name="Castanera R."/>
            <person name="Culley D."/>
            <person name="Daum C."/>
            <person name="Ezra D."/>
            <person name="Gonzalez J."/>
            <person name="Henrissat B."/>
            <person name="Kuo A."/>
            <person name="Liang C."/>
            <person name="Lipzen A."/>
            <person name="Lutzoni F."/>
            <person name="Magnuson J."/>
            <person name="Mondo S."/>
            <person name="Nolan M."/>
            <person name="Ohm R."/>
            <person name="Pangilinan J."/>
            <person name="Park H.-J."/>
            <person name="Ramirez L."/>
            <person name="Alfaro M."/>
            <person name="Sun H."/>
            <person name="Tritt A."/>
            <person name="Yoshinaga Y."/>
            <person name="Zwiers L.-H."/>
            <person name="Turgeon B."/>
            <person name="Goodwin S."/>
            <person name="Spatafora J."/>
            <person name="Crous P."/>
            <person name="Grigoriev I."/>
        </authorList>
    </citation>
    <scope>NUCLEOTIDE SEQUENCE</scope>
    <source>
        <strain evidence="11">CBS 115976</strain>
    </source>
</reference>
<keyword evidence="3" id="KW-0808">Transferase</keyword>